<dbReference type="Proteomes" id="UP000276215">
    <property type="component" value="Unassembled WGS sequence"/>
</dbReference>
<dbReference type="AlphaFoldDB" id="A0A3N4J6Z1"/>
<protein>
    <submittedName>
        <fullName evidence="1">Uncharacterized protein</fullName>
    </submittedName>
</protein>
<accession>A0A3N4J6Z1</accession>
<name>A0A3N4J6Z1_9PEZI</name>
<sequence>MFDLDYDYLGPAASPNLKPATITTDLNSAPPTGNLLLKDSDIDALDPTGSGGQNHSLPCLVKRTVGQTHGHPVRAISYPLIPTIPQRAITLAPLEATLPGLTQDYLSRASLFGAGSMPPLSNLEPPHSIAREKFPSNHSESAELLFLANKCPRRLS</sequence>
<gene>
    <name evidence="1" type="ORF">L873DRAFT_1814992</name>
</gene>
<proteinExistence type="predicted"/>
<keyword evidence="2" id="KW-1185">Reference proteome</keyword>
<dbReference type="EMBL" id="ML120443">
    <property type="protein sequence ID" value="RPA94063.1"/>
    <property type="molecule type" value="Genomic_DNA"/>
</dbReference>
<organism evidence="1 2">
    <name type="scientific">Choiromyces venosus 120613-1</name>
    <dbReference type="NCBI Taxonomy" id="1336337"/>
    <lineage>
        <taxon>Eukaryota</taxon>
        <taxon>Fungi</taxon>
        <taxon>Dikarya</taxon>
        <taxon>Ascomycota</taxon>
        <taxon>Pezizomycotina</taxon>
        <taxon>Pezizomycetes</taxon>
        <taxon>Pezizales</taxon>
        <taxon>Tuberaceae</taxon>
        <taxon>Choiromyces</taxon>
    </lineage>
</organism>
<reference evidence="1 2" key="1">
    <citation type="journal article" date="2018" name="Nat. Ecol. Evol.">
        <title>Pezizomycetes genomes reveal the molecular basis of ectomycorrhizal truffle lifestyle.</title>
        <authorList>
            <person name="Murat C."/>
            <person name="Payen T."/>
            <person name="Noel B."/>
            <person name="Kuo A."/>
            <person name="Morin E."/>
            <person name="Chen J."/>
            <person name="Kohler A."/>
            <person name="Krizsan K."/>
            <person name="Balestrini R."/>
            <person name="Da Silva C."/>
            <person name="Montanini B."/>
            <person name="Hainaut M."/>
            <person name="Levati E."/>
            <person name="Barry K.W."/>
            <person name="Belfiori B."/>
            <person name="Cichocki N."/>
            <person name="Clum A."/>
            <person name="Dockter R.B."/>
            <person name="Fauchery L."/>
            <person name="Guy J."/>
            <person name="Iotti M."/>
            <person name="Le Tacon F."/>
            <person name="Lindquist E.A."/>
            <person name="Lipzen A."/>
            <person name="Malagnac F."/>
            <person name="Mello A."/>
            <person name="Molinier V."/>
            <person name="Miyauchi S."/>
            <person name="Poulain J."/>
            <person name="Riccioni C."/>
            <person name="Rubini A."/>
            <person name="Sitrit Y."/>
            <person name="Splivallo R."/>
            <person name="Traeger S."/>
            <person name="Wang M."/>
            <person name="Zifcakova L."/>
            <person name="Wipf D."/>
            <person name="Zambonelli A."/>
            <person name="Paolocci F."/>
            <person name="Nowrousian M."/>
            <person name="Ottonello S."/>
            <person name="Baldrian P."/>
            <person name="Spatafora J.W."/>
            <person name="Henrissat B."/>
            <person name="Nagy L.G."/>
            <person name="Aury J.M."/>
            <person name="Wincker P."/>
            <person name="Grigoriev I.V."/>
            <person name="Bonfante P."/>
            <person name="Martin F.M."/>
        </authorList>
    </citation>
    <scope>NUCLEOTIDE SEQUENCE [LARGE SCALE GENOMIC DNA]</scope>
    <source>
        <strain evidence="1 2">120613-1</strain>
    </source>
</reference>
<evidence type="ECO:0000313" key="1">
    <source>
        <dbReference type="EMBL" id="RPA94063.1"/>
    </source>
</evidence>
<evidence type="ECO:0000313" key="2">
    <source>
        <dbReference type="Proteomes" id="UP000276215"/>
    </source>
</evidence>